<evidence type="ECO:0000259" key="1">
    <source>
        <dbReference type="PROSITE" id="PS51192"/>
    </source>
</evidence>
<dbReference type="Pfam" id="PF13588">
    <property type="entry name" value="HSDR_N_2"/>
    <property type="match status" value="1"/>
</dbReference>
<dbReference type="AlphaFoldDB" id="A0A1F5GPT6"/>
<dbReference type="InterPro" id="IPR006935">
    <property type="entry name" value="Helicase/UvrB_N"/>
</dbReference>
<dbReference type="GO" id="GO:0005524">
    <property type="term" value="F:ATP binding"/>
    <property type="evidence" value="ECO:0007669"/>
    <property type="project" value="InterPro"/>
</dbReference>
<sequence length="570" mass="64900">MIKEAKARLKINQLLQEAGWRFFDDNSGSRNIEVEGNVNLEGLGDDFENSKGFIDYLLLDTKGFPLAVLEAKSQSKDPLDGKYQAENYAKAKRCRYVILSNGDTHYFWDLNQNAEKLIIKLPTQKDLTKLLTATTAMPLSGIEVKDDWVVQSQGSVAEVDKKFLRDYQLEAIKVITSRFDQNNRRFLLEMATGTGKTLLAAALIKLFLKSGNAQRILFLVDRIELADQALQNISGYLKEYNIGIFKENKEMALQNKVVIATIQSLSYNQNYLKFFSQFDFDVLISDEAHRSIYGNNKVIFEYFEGAKIGLTATPKDFLKGIDTKKLADEDPRKLEKRILLSTYETFGCKSGEPTFRFDLKQAVSHKPPYLVNPVIYDKRSDKTDQMLSEQGWTDAFIDEQTGQQVEETFKIRQLEKKVFSEGLNYLIVDELIKTAKTDPITGEVGKTIVYCISQRHASKITRLLNEIADKKYPGKYSGHNGVFARQITSNIVGSQELTKKYRNNQLGNTRIAVTVNMMTTGYDCTDLLNVVFMKPVFSMSDFVQIKGRGTRRHTFTNELTGAKTEKDNYF</sequence>
<dbReference type="GO" id="GO:0003677">
    <property type="term" value="F:DNA binding"/>
    <property type="evidence" value="ECO:0007669"/>
    <property type="project" value="InterPro"/>
</dbReference>
<dbReference type="Pfam" id="PF04851">
    <property type="entry name" value="ResIII"/>
    <property type="match status" value="1"/>
</dbReference>
<dbReference type="SUPFAM" id="SSF52540">
    <property type="entry name" value="P-loop containing nucleoside triphosphate hydrolases"/>
    <property type="match status" value="1"/>
</dbReference>
<name>A0A1F5GPT6_9BACT</name>
<reference evidence="2 3" key="1">
    <citation type="journal article" date="2016" name="Nat. Commun.">
        <title>Thousands of microbial genomes shed light on interconnected biogeochemical processes in an aquifer system.</title>
        <authorList>
            <person name="Anantharaman K."/>
            <person name="Brown C.T."/>
            <person name="Hug L.A."/>
            <person name="Sharon I."/>
            <person name="Castelle C.J."/>
            <person name="Probst A.J."/>
            <person name="Thomas B.C."/>
            <person name="Singh A."/>
            <person name="Wilkins M.J."/>
            <person name="Karaoz U."/>
            <person name="Brodie E.L."/>
            <person name="Williams K.H."/>
            <person name="Hubbard S.S."/>
            <person name="Banfield J.F."/>
        </authorList>
    </citation>
    <scope>NUCLEOTIDE SEQUENCE [LARGE SCALE GENOMIC DNA]</scope>
</reference>
<comment type="caution">
    <text evidence="2">The sequence shown here is derived from an EMBL/GenBank/DDBJ whole genome shotgun (WGS) entry which is preliminary data.</text>
</comment>
<dbReference type="STRING" id="1797724.A3A48_02235"/>
<dbReference type="GO" id="GO:0016787">
    <property type="term" value="F:hydrolase activity"/>
    <property type="evidence" value="ECO:0007669"/>
    <property type="project" value="InterPro"/>
</dbReference>
<feature type="domain" description="Helicase ATP-binding" evidence="1">
    <location>
        <begin position="177"/>
        <end position="332"/>
    </location>
</feature>
<evidence type="ECO:0000313" key="2">
    <source>
        <dbReference type="EMBL" id="OGD93829.1"/>
    </source>
</evidence>
<dbReference type="PANTHER" id="PTHR47396:SF1">
    <property type="entry name" value="ATP-DEPENDENT HELICASE IRC3-RELATED"/>
    <property type="match status" value="1"/>
</dbReference>
<dbReference type="Proteomes" id="UP000178336">
    <property type="component" value="Unassembled WGS sequence"/>
</dbReference>
<organism evidence="2 3">
    <name type="scientific">Candidatus Curtissbacteria bacterium RIFCSPLOWO2_01_FULL_37_9</name>
    <dbReference type="NCBI Taxonomy" id="1797724"/>
    <lineage>
        <taxon>Bacteria</taxon>
        <taxon>Candidatus Curtissiibacteriota</taxon>
    </lineage>
</organism>
<dbReference type="InterPro" id="IPR014001">
    <property type="entry name" value="Helicase_ATP-bd"/>
</dbReference>
<dbReference type="GO" id="GO:0005829">
    <property type="term" value="C:cytosol"/>
    <property type="evidence" value="ECO:0007669"/>
    <property type="project" value="TreeGrafter"/>
</dbReference>
<dbReference type="PROSITE" id="PS51192">
    <property type="entry name" value="HELICASE_ATP_BIND_1"/>
    <property type="match status" value="1"/>
</dbReference>
<dbReference type="Gene3D" id="3.90.1570.30">
    <property type="match status" value="1"/>
</dbReference>
<dbReference type="Gene3D" id="3.40.50.300">
    <property type="entry name" value="P-loop containing nucleotide triphosphate hydrolases"/>
    <property type="match status" value="2"/>
</dbReference>
<dbReference type="InterPro" id="IPR027417">
    <property type="entry name" value="P-loop_NTPase"/>
</dbReference>
<dbReference type="InterPro" id="IPR050742">
    <property type="entry name" value="Helicase_Restrict-Modif_Enz"/>
</dbReference>
<accession>A0A1F5GPT6</accession>
<dbReference type="EMBL" id="MFBN01000058">
    <property type="protein sequence ID" value="OGD93829.1"/>
    <property type="molecule type" value="Genomic_DNA"/>
</dbReference>
<proteinExistence type="predicted"/>
<feature type="non-terminal residue" evidence="2">
    <location>
        <position position="570"/>
    </location>
</feature>
<dbReference type="CDD" id="cd18032">
    <property type="entry name" value="DEXHc_RE_I_III_res"/>
    <property type="match status" value="1"/>
</dbReference>
<dbReference type="SMART" id="SM00487">
    <property type="entry name" value="DEXDc"/>
    <property type="match status" value="1"/>
</dbReference>
<dbReference type="PANTHER" id="PTHR47396">
    <property type="entry name" value="TYPE I RESTRICTION ENZYME ECOKI R PROTEIN"/>
    <property type="match status" value="1"/>
</dbReference>
<dbReference type="InterPro" id="IPR029464">
    <property type="entry name" value="HSDR_N"/>
</dbReference>
<evidence type="ECO:0000313" key="3">
    <source>
        <dbReference type="Proteomes" id="UP000178336"/>
    </source>
</evidence>
<protein>
    <recommendedName>
        <fullName evidence="1">Helicase ATP-binding domain-containing protein</fullName>
    </recommendedName>
</protein>
<gene>
    <name evidence="2" type="ORF">A3A48_02235</name>
</gene>